<dbReference type="InterPro" id="IPR032801">
    <property type="entry name" value="PXL2A/B/C"/>
</dbReference>
<dbReference type="GO" id="GO:0016209">
    <property type="term" value="F:antioxidant activity"/>
    <property type="evidence" value="ECO:0007669"/>
    <property type="project" value="UniProtKB-KW"/>
</dbReference>
<keyword evidence="11" id="KW-1185">Reference proteome</keyword>
<keyword evidence="2" id="KW-0963">Cytoplasm</keyword>
<evidence type="ECO:0000256" key="6">
    <source>
        <dbReference type="ARBA" id="ARBA00023849"/>
    </source>
</evidence>
<dbReference type="Pfam" id="PF05186">
    <property type="entry name" value="Dpy-30"/>
    <property type="match status" value="1"/>
</dbReference>
<sequence>MDSEYIKKHLGKYLTEGLAEVAEQRPVDPIQYLAHWLHKNNSDAGNEREKKADLEQEQAGIGEEALQQEKLPEEEQKIDKALDDSEKEREKAEKEPSAHQDEEEPADMGQKEVTDGDQDEDQVAGRSETAEPEQTHATQTPRQEASASNESEEPQNKQSPLIFDPAHTEKADEAVSDKPEDSSRVEAASAPQSEDPRAENQDLTTETEQGAEHSASPLQQGQEKADEEESDQPAHSIQPDPALAPQSEDLKPEATVPSDDQEIRAESEQETQKPSSPVQEQEDEGQHVSESADSSAPVTGDPEGTEQSSRPAVATVSGLLTGFLNFFTDIFLTPPLKATLKHLEETELRTLTGGESGPPVRMRSAQKETIEAAELSSLKPQLDQLGVPLYAVVKEDVGTEVQNFRPYFKGEIFLDEKRRFYGPRQRRMGLLAFMRLGVWLSGLRAFRKGFIGNVFGEGFVLGGVFVIGRGQQGILLEHREMEFGDKANIPEVLQAARRIAQEL</sequence>
<comment type="subcellular location">
    <subcellularLocation>
        <location evidence="1">Cytoplasm</location>
    </subcellularLocation>
</comment>
<feature type="compositionally biased region" description="Basic and acidic residues" evidence="9">
    <location>
        <begin position="261"/>
        <end position="271"/>
    </location>
</feature>
<evidence type="ECO:0000256" key="4">
    <source>
        <dbReference type="ARBA" id="ARBA00023284"/>
    </source>
</evidence>
<organism evidence="10 11">
    <name type="scientific">Menidia menidia</name>
    <name type="common">Atlantic silverside</name>
    <dbReference type="NCBI Taxonomy" id="238744"/>
    <lineage>
        <taxon>Eukaryota</taxon>
        <taxon>Metazoa</taxon>
        <taxon>Chordata</taxon>
        <taxon>Craniata</taxon>
        <taxon>Vertebrata</taxon>
        <taxon>Euteleostomi</taxon>
        <taxon>Actinopterygii</taxon>
        <taxon>Neopterygii</taxon>
        <taxon>Teleostei</taxon>
        <taxon>Neoteleostei</taxon>
        <taxon>Acanthomorphata</taxon>
        <taxon>Ovalentaria</taxon>
        <taxon>Atherinomorphae</taxon>
        <taxon>Atheriniformes</taxon>
        <taxon>Atherinopsidae</taxon>
        <taxon>Menidiinae</taxon>
        <taxon>Menidia</taxon>
    </lineage>
</organism>
<evidence type="ECO:0000256" key="2">
    <source>
        <dbReference type="ARBA" id="ARBA00022490"/>
    </source>
</evidence>
<dbReference type="OrthoDB" id="40334at2759"/>
<dbReference type="GO" id="GO:0005737">
    <property type="term" value="C:cytoplasm"/>
    <property type="evidence" value="ECO:0007669"/>
    <property type="project" value="UniProtKB-SubCell"/>
</dbReference>
<dbReference type="CDD" id="cd22966">
    <property type="entry name" value="DD_DYDC-like"/>
    <property type="match status" value="1"/>
</dbReference>
<evidence type="ECO:0000313" key="11">
    <source>
        <dbReference type="Proteomes" id="UP000677803"/>
    </source>
</evidence>
<dbReference type="Pfam" id="PF13911">
    <property type="entry name" value="AhpC-TSA_2"/>
    <property type="match status" value="1"/>
</dbReference>
<dbReference type="PANTHER" id="PTHR28630:SF31">
    <property type="entry name" value="PEROXIREDOXIN-LIKE 2A"/>
    <property type="match status" value="1"/>
</dbReference>
<keyword evidence="4" id="KW-0676">Redox-active center</keyword>
<keyword evidence="3" id="KW-0049">Antioxidant</keyword>
<comment type="similarity">
    <text evidence="5">Belongs to the peroxiredoxin-like PRXL2 family. PRXL2A subfamily.</text>
</comment>
<dbReference type="Proteomes" id="UP000677803">
    <property type="component" value="Unassembled WGS sequence"/>
</dbReference>
<feature type="compositionally biased region" description="Polar residues" evidence="9">
    <location>
        <begin position="135"/>
        <end position="149"/>
    </location>
</feature>
<dbReference type="InterPro" id="IPR049630">
    <property type="entry name" value="DYDC-like_DD"/>
</dbReference>
<feature type="compositionally biased region" description="Basic and acidic residues" evidence="9">
    <location>
        <begin position="166"/>
        <end position="184"/>
    </location>
</feature>
<dbReference type="PANTHER" id="PTHR28630">
    <property type="match status" value="1"/>
</dbReference>
<dbReference type="EMBL" id="CAJRST010010001">
    <property type="protein sequence ID" value="CAG5903931.1"/>
    <property type="molecule type" value="Genomic_DNA"/>
</dbReference>
<gene>
    <name evidence="10" type="ORF">MMEN_LOCUS9342</name>
</gene>
<accession>A0A8S4AZY8</accession>
<comment type="caution">
    <text evidence="10">The sequence shown here is derived from an EMBL/GenBank/DDBJ whole genome shotgun (WGS) entry which is preliminary data.</text>
</comment>
<evidence type="ECO:0000256" key="7">
    <source>
        <dbReference type="ARBA" id="ARBA00032058"/>
    </source>
</evidence>
<proteinExistence type="inferred from homology"/>
<feature type="region of interest" description="Disordered" evidence="9">
    <location>
        <begin position="41"/>
        <end position="312"/>
    </location>
</feature>
<evidence type="ECO:0000313" key="10">
    <source>
        <dbReference type="EMBL" id="CAG5903931.1"/>
    </source>
</evidence>
<dbReference type="Gene3D" id="1.20.890.10">
    <property type="entry name" value="cAMP-dependent protein kinase regulatory subunit, dimerization-anchoring domain"/>
    <property type="match status" value="1"/>
</dbReference>
<feature type="compositionally biased region" description="Basic and acidic residues" evidence="9">
    <location>
        <begin position="70"/>
        <end position="100"/>
    </location>
</feature>
<dbReference type="AlphaFoldDB" id="A0A8S4AZY8"/>
<feature type="compositionally biased region" description="Polar residues" evidence="9">
    <location>
        <begin position="288"/>
        <end position="297"/>
    </location>
</feature>
<name>A0A8S4AZY8_9TELE</name>
<evidence type="ECO:0000256" key="5">
    <source>
        <dbReference type="ARBA" id="ARBA00023787"/>
    </source>
</evidence>
<evidence type="ECO:0000256" key="8">
    <source>
        <dbReference type="ARBA" id="ARBA00032129"/>
    </source>
</evidence>
<evidence type="ECO:0000256" key="1">
    <source>
        <dbReference type="ARBA" id="ARBA00004496"/>
    </source>
</evidence>
<evidence type="ECO:0000256" key="3">
    <source>
        <dbReference type="ARBA" id="ARBA00022862"/>
    </source>
</evidence>
<protein>
    <recommendedName>
        <fullName evidence="6">Peroxiredoxin-like 2A</fullName>
    </recommendedName>
    <alternativeName>
        <fullName evidence="8">Peroxiredoxin-like 2 activated in M-CSF stimulated monocytes</fullName>
    </alternativeName>
    <alternativeName>
        <fullName evidence="7">Redox-regulatory protein FAM213A</fullName>
    </alternativeName>
</protein>
<feature type="compositionally biased region" description="Basic and acidic residues" evidence="9">
    <location>
        <begin position="45"/>
        <end position="54"/>
    </location>
</feature>
<reference evidence="10" key="1">
    <citation type="submission" date="2021-05" db="EMBL/GenBank/DDBJ databases">
        <authorList>
            <person name="Tigano A."/>
        </authorList>
    </citation>
    <scope>NUCLEOTIDE SEQUENCE</scope>
</reference>
<evidence type="ECO:0000256" key="9">
    <source>
        <dbReference type="SAM" id="MobiDB-lite"/>
    </source>
</evidence>
<dbReference type="InterPro" id="IPR007858">
    <property type="entry name" value="Dpy-30_motif"/>
</dbReference>